<feature type="coiled-coil region" evidence="1">
    <location>
        <begin position="487"/>
        <end position="524"/>
    </location>
</feature>
<feature type="region of interest" description="Disordered" evidence="2">
    <location>
        <begin position="538"/>
        <end position="557"/>
    </location>
</feature>
<evidence type="ECO:0000256" key="2">
    <source>
        <dbReference type="SAM" id="MobiDB-lite"/>
    </source>
</evidence>
<evidence type="ECO:0000256" key="1">
    <source>
        <dbReference type="SAM" id="Coils"/>
    </source>
</evidence>
<protein>
    <submittedName>
        <fullName evidence="3">Portal protein</fullName>
    </submittedName>
</protein>
<reference evidence="3" key="2">
    <citation type="journal article" date="2023" name="Microorganisms">
        <title>Isolation and Genomic Characteristics of Cat-Borne Campylobacter felis sp. nov. and Sheep-Borne Campylobacter ovis sp. nov.</title>
        <authorList>
            <person name="Wang H."/>
            <person name="Li Y."/>
            <person name="Gu Y."/>
            <person name="Zhou G."/>
            <person name="Chen X."/>
            <person name="Zhang X."/>
            <person name="Shao Z."/>
            <person name="Zhang J."/>
            <person name="Zhang M."/>
        </authorList>
    </citation>
    <scope>NUCLEOTIDE SEQUENCE</scope>
    <source>
        <strain evidence="3">XJK33-1</strain>
    </source>
</reference>
<gene>
    <name evidence="3" type="ORF">NYG95_08575</name>
</gene>
<comment type="caution">
    <text evidence="3">The sequence shown here is derived from an EMBL/GenBank/DDBJ whole genome shotgun (WGS) entry which is preliminary data.</text>
</comment>
<proteinExistence type="predicted"/>
<sequence length="557" mass="64532">MLTLDELKELYQNDLNANKISLNEYKEAKRYYHGDQLREIDKQTILNRNQTPIIENIFKMIINKILGYKAQSVSEIRVSGRQKEDKNLAYLLNDLLKVFSHSSFYNKEMNKKDYELIFGLAVCELWVKEDSEKNRFITLKTLNAKSFLIDAYSKDLNANDARRFHKRLDMDYYEARALFKKELENNQNSVDKRVGIVETWIKEGGVFNRYIWQDKAILAYEKSPFKNGMHPFCISKFQIDEDNKWYGLFRDIKPMQDYINFAENKMGNMLGSFKALFEADAVSGSASEFVEALSIDNAVVKVAPNSLRDNKIQFINQHNNINALSVKANEKRNLAKILSGLNDEFLGIANNRQSGDAIAQRKEAGLMGLQEFLNKSDDLDRLIFRKAMDLMQMYFTKKQVFKIVDKDRGERYFSINDREENAIKIGAFDLEYKSQVKTASNEERFVQWSEILKSLQQTQPQLASELLPLILEDIDSPIVEKVKEVIAQVKEAQASRQNDTLAQLQQQKMILELQKDEAEIKERQAKAGKYTAQGMLAHKISEDENKQSMQKGGQDLR</sequence>
<name>A0ABT7I5W5_9BACT</name>
<dbReference type="Pfam" id="PF16510">
    <property type="entry name" value="P22_portal"/>
    <property type="match status" value="2"/>
</dbReference>
<evidence type="ECO:0000313" key="4">
    <source>
        <dbReference type="Proteomes" id="UP001176223"/>
    </source>
</evidence>
<dbReference type="EMBL" id="JANURU010000026">
    <property type="protein sequence ID" value="MDL0147653.1"/>
    <property type="molecule type" value="Genomic_DNA"/>
</dbReference>
<organism evidence="3 4">
    <name type="scientific">Campylobacter felis</name>
    <dbReference type="NCBI Taxonomy" id="2974565"/>
    <lineage>
        <taxon>Bacteria</taxon>
        <taxon>Pseudomonadati</taxon>
        <taxon>Campylobacterota</taxon>
        <taxon>Epsilonproteobacteria</taxon>
        <taxon>Campylobacterales</taxon>
        <taxon>Campylobacteraceae</taxon>
        <taxon>Campylobacter</taxon>
    </lineage>
</organism>
<keyword evidence="1" id="KW-0175">Coiled coil</keyword>
<dbReference type="RefSeq" id="WP_270977987.1">
    <property type="nucleotide sequence ID" value="NZ_JANURU010000026.1"/>
</dbReference>
<evidence type="ECO:0000313" key="3">
    <source>
        <dbReference type="EMBL" id="MDL0147653.1"/>
    </source>
</evidence>
<dbReference type="InterPro" id="IPR032427">
    <property type="entry name" value="P22_portal"/>
</dbReference>
<reference evidence="3" key="1">
    <citation type="submission" date="2022-08" db="EMBL/GenBank/DDBJ databases">
        <authorList>
            <person name="Wang H."/>
        </authorList>
    </citation>
    <scope>NUCLEOTIDE SEQUENCE</scope>
    <source>
        <strain evidence="3">XJK33-1</strain>
    </source>
</reference>
<keyword evidence="4" id="KW-1185">Reference proteome</keyword>
<dbReference type="Proteomes" id="UP001176223">
    <property type="component" value="Unassembled WGS sequence"/>
</dbReference>
<accession>A0ABT7I5W5</accession>